<dbReference type="STRING" id="1348624.GCA_001591545_03192"/>
<sequence length="97" mass="11327">MIMSAIIYYNSVSSLRQEIEQSNLNKLEQVEKITAERMKELETLAARISYDPRLTPYMISHDYYSGEAIDELKKYKANSSIIELKLDYYLHSVNLAE</sequence>
<dbReference type="Proteomes" id="UP000249134">
    <property type="component" value="Chromosome 1"/>
</dbReference>
<dbReference type="AlphaFoldDB" id="A0A2X4WW34"/>
<dbReference type="KEGG" id="blen:NCTC4824_03740"/>
<dbReference type="EMBL" id="LS483476">
    <property type="protein sequence ID" value="SQI62702.1"/>
    <property type="molecule type" value="Genomic_DNA"/>
</dbReference>
<evidence type="ECO:0000313" key="2">
    <source>
        <dbReference type="Proteomes" id="UP000249134"/>
    </source>
</evidence>
<evidence type="ECO:0000313" key="1">
    <source>
        <dbReference type="EMBL" id="SQI62702.1"/>
    </source>
</evidence>
<name>A0A2X4WW34_LEDLE</name>
<gene>
    <name evidence="1" type="ORF">NCTC4824_03740</name>
</gene>
<keyword evidence="2" id="KW-1185">Reference proteome</keyword>
<accession>A0A2X4WW34</accession>
<organism evidence="1 2">
    <name type="scientific">Lederbergia lenta</name>
    <name type="common">Bacillus lentus</name>
    <dbReference type="NCBI Taxonomy" id="1467"/>
    <lineage>
        <taxon>Bacteria</taxon>
        <taxon>Bacillati</taxon>
        <taxon>Bacillota</taxon>
        <taxon>Bacilli</taxon>
        <taxon>Bacillales</taxon>
        <taxon>Bacillaceae</taxon>
        <taxon>Lederbergia</taxon>
    </lineage>
</organism>
<proteinExistence type="predicted"/>
<protein>
    <submittedName>
        <fullName evidence="1">Uncharacterized protein</fullName>
    </submittedName>
</protein>
<reference evidence="1 2" key="1">
    <citation type="submission" date="2018-06" db="EMBL/GenBank/DDBJ databases">
        <authorList>
            <consortium name="Pathogen Informatics"/>
            <person name="Doyle S."/>
        </authorList>
    </citation>
    <scope>NUCLEOTIDE SEQUENCE [LARGE SCALE GENOMIC DNA]</scope>
    <source>
        <strain evidence="1 2">NCTC4824</strain>
    </source>
</reference>